<dbReference type="SUPFAM" id="SSF48097">
    <property type="entry name" value="Regulator of G-protein signaling, RGS"/>
    <property type="match status" value="1"/>
</dbReference>
<evidence type="ECO:0000256" key="1">
    <source>
        <dbReference type="SAM" id="MobiDB-lite"/>
    </source>
</evidence>
<proteinExistence type="predicted"/>
<name>A0A814E119_9BILA</name>
<comment type="caution">
    <text evidence="3">The sequence shown here is derived from an EMBL/GenBank/DDBJ whole genome shotgun (WGS) entry which is preliminary data.</text>
</comment>
<evidence type="ECO:0000313" key="5">
    <source>
        <dbReference type="Proteomes" id="UP000663854"/>
    </source>
</evidence>
<keyword evidence="6" id="KW-1185">Reference proteome</keyword>
<dbReference type="EMBL" id="CAJNOH010000246">
    <property type="protein sequence ID" value="CAF0965670.1"/>
    <property type="molecule type" value="Genomic_DNA"/>
</dbReference>
<protein>
    <recommendedName>
        <fullName evidence="2">RGS domain-containing protein</fullName>
    </recommendedName>
</protein>
<evidence type="ECO:0000313" key="4">
    <source>
        <dbReference type="EMBL" id="CAF1022939.1"/>
    </source>
</evidence>
<evidence type="ECO:0000313" key="3">
    <source>
        <dbReference type="EMBL" id="CAF0965670.1"/>
    </source>
</evidence>
<dbReference type="PROSITE" id="PS50132">
    <property type="entry name" value="RGS"/>
    <property type="match status" value="1"/>
</dbReference>
<sequence>MFVFYKETTRTLKSSSIRKKRIASTLLSNSSSPTTVVAEQHRRCYPSTSSSIPSCSVLIFSAVDIFFRLTEGFVGQVEEVHKYCFQKIMSSRHSNQENSSVYESNRSRRQQPTPSNIPSNQQEPLNSSPSHSDQASKACCFCWCCCCSCSCSKIFNNQMTQVVPEHVAHAKLRDSINNNNNNNNNTRKETNSTYKIRTQRSIPATLSTISVTCDTDTSLRSYDNCHQQLSLLKKPLISKNNLTISRSSSALMNTNVHSPSTLFRNHRRYKSTGNNSLSSMSPHITTKSEINNILHEKSPLKSSISNKHLIKTTNIEYETTATNRIMNSTKNLSNKYKSTSLDDDHHRHHRRHYSHTNQNREIGKSVLEHLVFAFPDNVRRMLTGTKNLTVRTDDNRQPAEPIDLGEPPSIEEVKSWAESFDKLMLSPTGRRYFRDFLRSEYSEENFLFWMSCESLKNEQNPEIIEEKARLIYEDYISILSPKEVSLDSRVREVINKNMVEPSPHTFDEAQLQIYTLMHRDSYPRFINSLMYRRLLRNEGANT</sequence>
<accession>A0A814E119</accession>
<dbReference type="Proteomes" id="UP000663854">
    <property type="component" value="Unassembled WGS sequence"/>
</dbReference>
<dbReference type="SMART" id="SM00315">
    <property type="entry name" value="RGS"/>
    <property type="match status" value="1"/>
</dbReference>
<dbReference type="CDD" id="cd08718">
    <property type="entry name" value="RGS_RZ-like"/>
    <property type="match status" value="1"/>
</dbReference>
<evidence type="ECO:0000313" key="6">
    <source>
        <dbReference type="Proteomes" id="UP000663870"/>
    </source>
</evidence>
<organism evidence="3 5">
    <name type="scientific">Rotaria sordida</name>
    <dbReference type="NCBI Taxonomy" id="392033"/>
    <lineage>
        <taxon>Eukaryota</taxon>
        <taxon>Metazoa</taxon>
        <taxon>Spiralia</taxon>
        <taxon>Gnathifera</taxon>
        <taxon>Rotifera</taxon>
        <taxon>Eurotatoria</taxon>
        <taxon>Bdelloidea</taxon>
        <taxon>Philodinida</taxon>
        <taxon>Philodinidae</taxon>
        <taxon>Rotaria</taxon>
    </lineage>
</organism>
<dbReference type="Pfam" id="PF00615">
    <property type="entry name" value="RGS"/>
    <property type="match status" value="1"/>
</dbReference>
<dbReference type="FunFam" id="1.10.167.10:FF:000001">
    <property type="entry name" value="Putative regulator of g-protein signaling 12"/>
    <property type="match status" value="1"/>
</dbReference>
<dbReference type="PANTHER" id="PTHR10845:SF192">
    <property type="entry name" value="DOUBLE HIT, ISOFORM B"/>
    <property type="match status" value="1"/>
</dbReference>
<dbReference type="InterPro" id="IPR036305">
    <property type="entry name" value="RGS_sf"/>
</dbReference>
<evidence type="ECO:0000259" key="2">
    <source>
        <dbReference type="PROSITE" id="PS50132"/>
    </source>
</evidence>
<gene>
    <name evidence="4" type="ORF">JXQ802_LOCUS15264</name>
    <name evidence="3" type="ORF">PYM288_LOCUS12842</name>
</gene>
<reference evidence="3" key="1">
    <citation type="submission" date="2021-02" db="EMBL/GenBank/DDBJ databases">
        <authorList>
            <person name="Nowell W R."/>
        </authorList>
    </citation>
    <scope>NUCLEOTIDE SEQUENCE</scope>
</reference>
<feature type="region of interest" description="Disordered" evidence="1">
    <location>
        <begin position="337"/>
        <end position="356"/>
    </location>
</feature>
<dbReference type="AlphaFoldDB" id="A0A814E119"/>
<dbReference type="Gene3D" id="1.10.167.10">
    <property type="entry name" value="Regulator of G-protein Signalling 4, domain 2"/>
    <property type="match status" value="1"/>
</dbReference>
<dbReference type="EMBL" id="CAJNOL010000353">
    <property type="protein sequence ID" value="CAF1022939.1"/>
    <property type="molecule type" value="Genomic_DNA"/>
</dbReference>
<dbReference type="PRINTS" id="PR01301">
    <property type="entry name" value="RGSPROTEIN"/>
</dbReference>
<dbReference type="InterPro" id="IPR044926">
    <property type="entry name" value="RGS_subdomain_2"/>
</dbReference>
<dbReference type="Proteomes" id="UP000663870">
    <property type="component" value="Unassembled WGS sequence"/>
</dbReference>
<dbReference type="PANTHER" id="PTHR10845">
    <property type="entry name" value="REGULATOR OF G PROTEIN SIGNALING"/>
    <property type="match status" value="1"/>
</dbReference>
<feature type="domain" description="RGS" evidence="2">
    <location>
        <begin position="419"/>
        <end position="535"/>
    </location>
</feature>
<dbReference type="InterPro" id="IPR016137">
    <property type="entry name" value="RGS"/>
</dbReference>
<feature type="region of interest" description="Disordered" evidence="1">
    <location>
        <begin position="95"/>
        <end position="129"/>
    </location>
</feature>